<evidence type="ECO:0000313" key="3">
    <source>
        <dbReference type="EMBL" id="EWT00165.1"/>
    </source>
</evidence>
<dbReference type="Pfam" id="PF13313">
    <property type="entry name" value="DUF4082"/>
    <property type="match status" value="1"/>
</dbReference>
<reference evidence="3 4" key="1">
    <citation type="submission" date="2013-08" db="EMBL/GenBank/DDBJ databases">
        <title>Intrasporangium oryzae NRRL B-24470.</title>
        <authorList>
            <person name="Liu H."/>
            <person name="Wang G."/>
        </authorList>
    </citation>
    <scope>NUCLEOTIDE SEQUENCE [LARGE SCALE GENOMIC DNA]</scope>
    <source>
        <strain evidence="3 4">NRRL B-24470</strain>
    </source>
</reference>
<dbReference type="InterPro" id="IPR025141">
    <property type="entry name" value="DUF4082"/>
</dbReference>
<name>W9G2F2_9MICO</name>
<accession>W9G2F2</accession>
<dbReference type="STRING" id="1386089.N865_17955"/>
<feature type="non-terminal residue" evidence="3">
    <location>
        <position position="1"/>
    </location>
</feature>
<dbReference type="PATRIC" id="fig|1386089.3.peg.3646"/>
<organism evidence="3 4">
    <name type="scientific">Intrasporangium oryzae NRRL B-24470</name>
    <dbReference type="NCBI Taxonomy" id="1386089"/>
    <lineage>
        <taxon>Bacteria</taxon>
        <taxon>Bacillati</taxon>
        <taxon>Actinomycetota</taxon>
        <taxon>Actinomycetes</taxon>
        <taxon>Micrococcales</taxon>
        <taxon>Intrasporangiaceae</taxon>
        <taxon>Intrasporangium</taxon>
    </lineage>
</organism>
<dbReference type="Pfam" id="PF20254">
    <property type="entry name" value="DMFA2_C"/>
    <property type="match status" value="1"/>
</dbReference>
<protein>
    <submittedName>
        <fullName evidence="3">Uncharacterized protein</fullName>
    </submittedName>
</protein>
<dbReference type="EMBL" id="AWSA01000053">
    <property type="protein sequence ID" value="EWT00165.1"/>
    <property type="molecule type" value="Genomic_DNA"/>
</dbReference>
<gene>
    <name evidence="3" type="ORF">N865_17955</name>
</gene>
<proteinExistence type="predicted"/>
<evidence type="ECO:0000259" key="1">
    <source>
        <dbReference type="Pfam" id="PF13313"/>
    </source>
</evidence>
<dbReference type="InterPro" id="IPR046540">
    <property type="entry name" value="DMFA2_C"/>
</dbReference>
<dbReference type="SUPFAM" id="SSF81296">
    <property type="entry name" value="E set domains"/>
    <property type="match status" value="1"/>
</dbReference>
<dbReference type="Gene3D" id="2.60.40.650">
    <property type="match status" value="1"/>
</dbReference>
<dbReference type="OrthoDB" id="505641at2"/>
<evidence type="ECO:0000313" key="4">
    <source>
        <dbReference type="Proteomes" id="UP000019489"/>
    </source>
</evidence>
<dbReference type="InterPro" id="IPR014756">
    <property type="entry name" value="Ig_E-set"/>
</dbReference>
<dbReference type="Proteomes" id="UP000019489">
    <property type="component" value="Unassembled WGS sequence"/>
</dbReference>
<feature type="domain" description="DUF4082" evidence="1">
    <location>
        <begin position="404"/>
        <end position="548"/>
    </location>
</feature>
<sequence>YPMIRWLERNGFSVSYVAGVDTALRPQVLEKHSVFVSMGHDEYWTKEQRANVEAARDRGMNLAFFSGNEMFWQHRWEASVDGSATAGRTMTCYKDTHDDQQLTSEWTGTFRDTRFPANASGRPENNTSGTIFRGNGEWSENYVIRIPQAYGALRLWRDTPAATLAAGATFSLPVGVLGYEWDVDSDNGFRPAGLFRLSDTTVGSDIRMLLDYGSTYGSATLRHHLTEYRAPSGALVFSAGTIQWSWGLDAEHDHPGTPASPTMQQATVNLFADMGVQPETPSGVSAATKSTDTEAPTTQLTSAATTVTGGAWVTIRGVAGDAGGRVAGVEISTDGGSTWHPATTGLDSWTYRMVTPVNTSYQIRTRAVDDSGNIGSVATSNTVRAGSGTRCPCSIFTAPGALWTPQVANQGDTGSVELGMRFRANRDGRITGVKFYKGSLNTGKHEVSVWTTDGHRIGAGVAINETSSGWQTVRLGEPVPVTANTRYIVSYHAPNGRYSVTRSFFAGAFTRLPLTAPANTSTAPNGLYEYNDDAVMPAHGYSATNYFVDVVFE</sequence>
<dbReference type="AlphaFoldDB" id="W9G2F2"/>
<dbReference type="RefSeq" id="WP_157557770.1">
    <property type="nucleotide sequence ID" value="NZ_AWSA01000053.1"/>
</dbReference>
<feature type="domain" description="N,N-dimethylformamidase beta subunit-like C-terminal" evidence="2">
    <location>
        <begin position="1"/>
        <end position="251"/>
    </location>
</feature>
<comment type="caution">
    <text evidence="3">The sequence shown here is derived from an EMBL/GenBank/DDBJ whole genome shotgun (WGS) entry which is preliminary data.</text>
</comment>
<keyword evidence="4" id="KW-1185">Reference proteome</keyword>
<evidence type="ECO:0000259" key="2">
    <source>
        <dbReference type="Pfam" id="PF20254"/>
    </source>
</evidence>
<dbReference type="eggNOG" id="COG1749">
    <property type="taxonomic scope" value="Bacteria"/>
</dbReference>